<feature type="transmembrane region" description="Helical" evidence="1">
    <location>
        <begin position="33"/>
        <end position="51"/>
    </location>
</feature>
<dbReference type="AlphaFoldDB" id="A0A927CWU4"/>
<keyword evidence="1" id="KW-0812">Transmembrane</keyword>
<comment type="caution">
    <text evidence="2">The sequence shown here is derived from an EMBL/GenBank/DDBJ whole genome shotgun (WGS) entry which is preliminary data.</text>
</comment>
<feature type="transmembrane region" description="Helical" evidence="1">
    <location>
        <begin position="71"/>
        <end position="96"/>
    </location>
</feature>
<gene>
    <name evidence="2" type="ORF">IEO70_11765</name>
</gene>
<protein>
    <submittedName>
        <fullName evidence="2">YuiB family protein</fullName>
    </submittedName>
</protein>
<feature type="transmembrane region" description="Helical" evidence="1">
    <location>
        <begin position="6"/>
        <end position="26"/>
    </location>
</feature>
<sequence>MPLSIPSFIISIVLFLVLFFGIGFLLNMLFRSSWIMAVLFPLVAIYIINNAKLIQYVKNPSATFGQIGDNFINLAVADIVILSSGFIGAIASGITIKMLRKKGYQMF</sequence>
<evidence type="ECO:0000313" key="3">
    <source>
        <dbReference type="Proteomes" id="UP000602076"/>
    </source>
</evidence>
<evidence type="ECO:0000256" key="1">
    <source>
        <dbReference type="SAM" id="Phobius"/>
    </source>
</evidence>
<name>A0A927CWU4_9BACI</name>
<dbReference type="RefSeq" id="WP_190998576.1">
    <property type="nucleotide sequence ID" value="NZ_JACXSI010000026.1"/>
</dbReference>
<keyword evidence="3" id="KW-1185">Reference proteome</keyword>
<keyword evidence="1" id="KW-0472">Membrane</keyword>
<organism evidence="2 3">
    <name type="scientific">Peribacillus faecalis</name>
    <dbReference type="NCBI Taxonomy" id="2772559"/>
    <lineage>
        <taxon>Bacteria</taxon>
        <taxon>Bacillati</taxon>
        <taxon>Bacillota</taxon>
        <taxon>Bacilli</taxon>
        <taxon>Bacillales</taxon>
        <taxon>Bacillaceae</taxon>
        <taxon>Peribacillus</taxon>
    </lineage>
</organism>
<dbReference type="EMBL" id="JACXSI010000026">
    <property type="protein sequence ID" value="MBD3109036.1"/>
    <property type="molecule type" value="Genomic_DNA"/>
</dbReference>
<keyword evidence="1" id="KW-1133">Transmembrane helix</keyword>
<dbReference type="InterPro" id="IPR025917">
    <property type="entry name" value="YuiB"/>
</dbReference>
<proteinExistence type="predicted"/>
<accession>A0A927CWU4</accession>
<reference evidence="2" key="1">
    <citation type="submission" date="2020-09" db="EMBL/GenBank/DDBJ databases">
        <title>Bacillus faecalis sp. nov., a moderately halophilic bacterium isolated from cow faeces.</title>
        <authorList>
            <person name="Jiang L."/>
            <person name="Lee J."/>
        </authorList>
    </citation>
    <scope>NUCLEOTIDE SEQUENCE</scope>
    <source>
        <strain evidence="2">AGMB 02131</strain>
    </source>
</reference>
<dbReference type="Pfam" id="PF14068">
    <property type="entry name" value="YuiB"/>
    <property type="match status" value="1"/>
</dbReference>
<dbReference type="Proteomes" id="UP000602076">
    <property type="component" value="Unassembled WGS sequence"/>
</dbReference>
<evidence type="ECO:0000313" key="2">
    <source>
        <dbReference type="EMBL" id="MBD3109036.1"/>
    </source>
</evidence>